<keyword evidence="2" id="KW-1185">Reference proteome</keyword>
<reference evidence="1 2" key="1">
    <citation type="journal article" date="2018" name="Front. Plant Sci.">
        <title>Red Clover (Trifolium pratense) and Zigzag Clover (T. medium) - A Picture of Genomic Similarities and Differences.</title>
        <authorList>
            <person name="Dluhosova J."/>
            <person name="Istvanek J."/>
            <person name="Nedelnik J."/>
            <person name="Repkova J."/>
        </authorList>
    </citation>
    <scope>NUCLEOTIDE SEQUENCE [LARGE SCALE GENOMIC DNA]</scope>
    <source>
        <strain evidence="2">cv. 10/8</strain>
        <tissue evidence="1">Leaf</tissue>
    </source>
</reference>
<name>A0A392S718_9FABA</name>
<dbReference type="AlphaFoldDB" id="A0A392S718"/>
<dbReference type="EMBL" id="LXQA010333090">
    <property type="protein sequence ID" value="MCI44618.1"/>
    <property type="molecule type" value="Genomic_DNA"/>
</dbReference>
<proteinExistence type="predicted"/>
<comment type="caution">
    <text evidence="1">The sequence shown here is derived from an EMBL/GenBank/DDBJ whole genome shotgun (WGS) entry which is preliminary data.</text>
</comment>
<accession>A0A392S718</accession>
<evidence type="ECO:0000313" key="2">
    <source>
        <dbReference type="Proteomes" id="UP000265520"/>
    </source>
</evidence>
<dbReference type="Proteomes" id="UP000265520">
    <property type="component" value="Unassembled WGS sequence"/>
</dbReference>
<protein>
    <submittedName>
        <fullName evidence="1">Uncharacterized protein</fullName>
    </submittedName>
</protein>
<evidence type="ECO:0000313" key="1">
    <source>
        <dbReference type="EMBL" id="MCI44618.1"/>
    </source>
</evidence>
<organism evidence="1 2">
    <name type="scientific">Trifolium medium</name>
    <dbReference type="NCBI Taxonomy" id="97028"/>
    <lineage>
        <taxon>Eukaryota</taxon>
        <taxon>Viridiplantae</taxon>
        <taxon>Streptophyta</taxon>
        <taxon>Embryophyta</taxon>
        <taxon>Tracheophyta</taxon>
        <taxon>Spermatophyta</taxon>
        <taxon>Magnoliopsida</taxon>
        <taxon>eudicotyledons</taxon>
        <taxon>Gunneridae</taxon>
        <taxon>Pentapetalae</taxon>
        <taxon>rosids</taxon>
        <taxon>fabids</taxon>
        <taxon>Fabales</taxon>
        <taxon>Fabaceae</taxon>
        <taxon>Papilionoideae</taxon>
        <taxon>50 kb inversion clade</taxon>
        <taxon>NPAAA clade</taxon>
        <taxon>Hologalegina</taxon>
        <taxon>IRL clade</taxon>
        <taxon>Trifolieae</taxon>
        <taxon>Trifolium</taxon>
    </lineage>
</organism>
<sequence length="51" mass="5829">MARQRGEAQRRLHVQKSVHLQETPVVVFRGWRIRYSGGGTVTEDTCKGCWG</sequence>